<comment type="subcellular location">
    <subcellularLocation>
        <location evidence="1">Nucleus</location>
    </subcellularLocation>
</comment>
<dbReference type="GO" id="GO:0006355">
    <property type="term" value="P:regulation of DNA-templated transcription"/>
    <property type="evidence" value="ECO:0007669"/>
    <property type="project" value="InterPro"/>
</dbReference>
<evidence type="ECO:0000256" key="1">
    <source>
        <dbReference type="ARBA" id="ARBA00004123"/>
    </source>
</evidence>
<keyword evidence="10" id="KW-1185">Reference proteome</keyword>
<dbReference type="InterPro" id="IPR026541">
    <property type="entry name" value="MRG_dom"/>
</dbReference>
<sequence>MPPKKRTAENSSANRRSISASTTDASGGALQSGSLPKWILHQRVLSRYKNSPDLFYEAKITNVEEKDGTTWYSIHYQGWNSRHDEKIDAQDAAIRFKDYTEDEAKKANEVIKAAQSKARKSKGADRSKSSVTGDDSSRASTPTVRNTSYTGEGQVMKRARGGIMPSVSAEPEPSKAERENERKIILPEALKKILTDDACMINKNQMLPKIPARITVKQIVEKYRENLGITNENEETKEYYIEYPDSEAHDPMINPCTETLDQSALGILDYFDVTIGSKFLTKFERPLYSDLYQKECQQLGLKSGEEGTVGKNEDFTFGKKKVHMSNYFGLPHLLRMFTNYNKMLDETNWSPRARDSIIRHAQDFIMFLNKNYQDFFHVDEDYEVASPDYIKQVYNNGVSQ</sequence>
<dbReference type="AlphaFoldDB" id="A0AAD4N1W2"/>
<dbReference type="PANTHER" id="PTHR10880:SF48">
    <property type="entry name" value="MORTALITY FACTOR 4 LIKE 2"/>
    <property type="match status" value="1"/>
</dbReference>
<dbReference type="GO" id="GO:0005634">
    <property type="term" value="C:nucleus"/>
    <property type="evidence" value="ECO:0007669"/>
    <property type="project" value="UniProtKB-SubCell"/>
</dbReference>
<dbReference type="Gene3D" id="1.10.274.30">
    <property type="entry name" value="MRG domain"/>
    <property type="match status" value="1"/>
</dbReference>
<accession>A0AAD4N1W2</accession>
<keyword evidence="2" id="KW-0156">Chromatin regulator</keyword>
<evidence type="ECO:0000256" key="3">
    <source>
        <dbReference type="ARBA" id="ARBA00023015"/>
    </source>
</evidence>
<comment type="caution">
    <text evidence="9">The sequence shown here is derived from an EMBL/GenBank/DDBJ whole genome shotgun (WGS) entry which is preliminary data.</text>
</comment>
<feature type="compositionally biased region" description="Polar residues" evidence="6">
    <location>
        <begin position="129"/>
        <end position="151"/>
    </location>
</feature>
<dbReference type="InterPro" id="IPR008676">
    <property type="entry name" value="MRG"/>
</dbReference>
<evidence type="ECO:0000256" key="6">
    <source>
        <dbReference type="SAM" id="MobiDB-lite"/>
    </source>
</evidence>
<dbReference type="InterPro" id="IPR038217">
    <property type="entry name" value="MRG_C_sf"/>
</dbReference>
<dbReference type="Pfam" id="PF05712">
    <property type="entry name" value="MRG"/>
    <property type="match status" value="1"/>
</dbReference>
<feature type="domain" description="Tudor-knot" evidence="8">
    <location>
        <begin position="52"/>
        <end position="90"/>
    </location>
</feature>
<evidence type="ECO:0000259" key="7">
    <source>
        <dbReference type="Pfam" id="PF05712"/>
    </source>
</evidence>
<dbReference type="InterPro" id="IPR016197">
    <property type="entry name" value="Chromo-like_dom_sf"/>
</dbReference>
<protein>
    <submittedName>
        <fullName evidence="9">MRG domain-containing protein</fullName>
    </submittedName>
</protein>
<evidence type="ECO:0000256" key="5">
    <source>
        <dbReference type="ARBA" id="ARBA00023242"/>
    </source>
</evidence>
<organism evidence="9 10">
    <name type="scientific">Ditylenchus destructor</name>
    <dbReference type="NCBI Taxonomy" id="166010"/>
    <lineage>
        <taxon>Eukaryota</taxon>
        <taxon>Metazoa</taxon>
        <taxon>Ecdysozoa</taxon>
        <taxon>Nematoda</taxon>
        <taxon>Chromadorea</taxon>
        <taxon>Rhabditida</taxon>
        <taxon>Tylenchina</taxon>
        <taxon>Tylenchomorpha</taxon>
        <taxon>Sphaerularioidea</taxon>
        <taxon>Anguinidae</taxon>
        <taxon>Anguininae</taxon>
        <taxon>Ditylenchus</taxon>
    </lineage>
</organism>
<evidence type="ECO:0000256" key="4">
    <source>
        <dbReference type="ARBA" id="ARBA00023163"/>
    </source>
</evidence>
<dbReference type="GO" id="GO:0006325">
    <property type="term" value="P:chromatin organization"/>
    <property type="evidence" value="ECO:0007669"/>
    <property type="project" value="UniProtKB-KW"/>
</dbReference>
<evidence type="ECO:0000259" key="8">
    <source>
        <dbReference type="Pfam" id="PF11717"/>
    </source>
</evidence>
<proteinExistence type="predicted"/>
<dbReference type="InterPro" id="IPR025995">
    <property type="entry name" value="Tudor-knot"/>
</dbReference>
<dbReference type="SUPFAM" id="SSF54160">
    <property type="entry name" value="Chromo domain-like"/>
    <property type="match status" value="1"/>
</dbReference>
<dbReference type="EMBL" id="JAKKPZ010000012">
    <property type="protein sequence ID" value="KAI1714977.1"/>
    <property type="molecule type" value="Genomic_DNA"/>
</dbReference>
<dbReference type="Gene3D" id="2.30.30.140">
    <property type="match status" value="1"/>
</dbReference>
<feature type="compositionally biased region" description="Low complexity" evidence="6">
    <location>
        <begin position="10"/>
        <end position="23"/>
    </location>
</feature>
<dbReference type="PANTHER" id="PTHR10880">
    <property type="entry name" value="MORTALITY FACTOR 4-LIKE PROTEIN"/>
    <property type="match status" value="1"/>
</dbReference>
<feature type="domain" description="MRG" evidence="7">
    <location>
        <begin position="174"/>
        <end position="383"/>
    </location>
</feature>
<reference evidence="9" key="1">
    <citation type="submission" date="2022-01" db="EMBL/GenBank/DDBJ databases">
        <title>Genome Sequence Resource for Two Populations of Ditylenchus destructor, the Migratory Endoparasitic Phytonematode.</title>
        <authorList>
            <person name="Zhang H."/>
            <person name="Lin R."/>
            <person name="Xie B."/>
        </authorList>
    </citation>
    <scope>NUCLEOTIDE SEQUENCE</scope>
    <source>
        <strain evidence="9">BazhouSP</strain>
    </source>
</reference>
<feature type="compositionally biased region" description="Basic and acidic residues" evidence="6">
    <location>
        <begin position="172"/>
        <end position="181"/>
    </location>
</feature>
<keyword evidence="4" id="KW-0804">Transcription</keyword>
<dbReference type="Proteomes" id="UP001201812">
    <property type="component" value="Unassembled WGS sequence"/>
</dbReference>
<evidence type="ECO:0000313" key="9">
    <source>
        <dbReference type="EMBL" id="KAI1714977.1"/>
    </source>
</evidence>
<evidence type="ECO:0000256" key="2">
    <source>
        <dbReference type="ARBA" id="ARBA00022853"/>
    </source>
</evidence>
<gene>
    <name evidence="9" type="ORF">DdX_08252</name>
</gene>
<dbReference type="PROSITE" id="PS51640">
    <property type="entry name" value="MRG"/>
    <property type="match status" value="1"/>
</dbReference>
<feature type="region of interest" description="Disordered" evidence="6">
    <location>
        <begin position="113"/>
        <end position="181"/>
    </location>
</feature>
<name>A0AAD4N1W2_9BILA</name>
<feature type="region of interest" description="Disordered" evidence="6">
    <location>
        <begin position="1"/>
        <end position="32"/>
    </location>
</feature>
<evidence type="ECO:0000313" key="10">
    <source>
        <dbReference type="Proteomes" id="UP001201812"/>
    </source>
</evidence>
<keyword evidence="5" id="KW-0539">Nucleus</keyword>
<dbReference type="Pfam" id="PF11717">
    <property type="entry name" value="Tudor-knot"/>
    <property type="match status" value="1"/>
</dbReference>
<keyword evidence="3" id="KW-0805">Transcription regulation</keyword>
<dbReference type="GO" id="GO:0035267">
    <property type="term" value="C:NuA4 histone acetyltransferase complex"/>
    <property type="evidence" value="ECO:0007669"/>
    <property type="project" value="TreeGrafter"/>
</dbReference>